<feature type="domain" description="DUF4190" evidence="3">
    <location>
        <begin position="63"/>
        <end position="115"/>
    </location>
</feature>
<evidence type="ECO:0008006" key="7">
    <source>
        <dbReference type="Google" id="ProtNLM"/>
    </source>
</evidence>
<feature type="compositionally biased region" description="Pro residues" evidence="1">
    <location>
        <begin position="42"/>
        <end position="52"/>
    </location>
</feature>
<evidence type="ECO:0000313" key="6">
    <source>
        <dbReference type="Proteomes" id="UP000185124"/>
    </source>
</evidence>
<feature type="region of interest" description="Disordered" evidence="1">
    <location>
        <begin position="25"/>
        <end position="52"/>
    </location>
</feature>
<dbReference type="RefSeq" id="WP_143728197.1">
    <property type="nucleotide sequence ID" value="NZ_FSQT01000001.1"/>
</dbReference>
<dbReference type="STRING" id="709881.SAMN04489832_0684"/>
<dbReference type="Pfam" id="PF13845">
    <property type="entry name" value="Septum_form"/>
    <property type="match status" value="1"/>
</dbReference>
<dbReference type="OrthoDB" id="3628931at2"/>
<keyword evidence="2" id="KW-0472">Membrane</keyword>
<reference evidence="6" key="1">
    <citation type="submission" date="2016-12" db="EMBL/GenBank/DDBJ databases">
        <authorList>
            <person name="Varghese N."/>
            <person name="Submissions S."/>
        </authorList>
    </citation>
    <scope>NUCLEOTIDE SEQUENCE [LARGE SCALE GENOMIC DNA]</scope>
    <source>
        <strain evidence="6">DSM 45599</strain>
    </source>
</reference>
<organism evidence="5 6">
    <name type="scientific">Micromonospora cremea</name>
    <dbReference type="NCBI Taxonomy" id="709881"/>
    <lineage>
        <taxon>Bacteria</taxon>
        <taxon>Bacillati</taxon>
        <taxon>Actinomycetota</taxon>
        <taxon>Actinomycetes</taxon>
        <taxon>Micromonosporales</taxon>
        <taxon>Micromonosporaceae</taxon>
        <taxon>Micromonospora</taxon>
    </lineage>
</organism>
<evidence type="ECO:0000259" key="3">
    <source>
        <dbReference type="Pfam" id="PF13828"/>
    </source>
</evidence>
<proteinExistence type="predicted"/>
<dbReference type="InterPro" id="IPR026004">
    <property type="entry name" value="Septum_form"/>
</dbReference>
<dbReference type="EMBL" id="FSQT01000001">
    <property type="protein sequence ID" value="SIM56909.1"/>
    <property type="molecule type" value="Genomic_DNA"/>
</dbReference>
<accession>A0A1N5UAL4</accession>
<name>A0A1N5UAL4_9ACTN</name>
<gene>
    <name evidence="5" type="ORF">SAMN04489832_0684</name>
</gene>
<dbReference type="Proteomes" id="UP000185124">
    <property type="component" value="Unassembled WGS sequence"/>
</dbReference>
<dbReference type="InterPro" id="IPR025241">
    <property type="entry name" value="DUF4190"/>
</dbReference>
<keyword evidence="2" id="KW-0812">Transmembrane</keyword>
<evidence type="ECO:0000313" key="5">
    <source>
        <dbReference type="EMBL" id="SIM56909.1"/>
    </source>
</evidence>
<feature type="domain" description="Septum formation-related" evidence="4">
    <location>
        <begin position="141"/>
        <end position="238"/>
    </location>
</feature>
<evidence type="ECO:0000256" key="1">
    <source>
        <dbReference type="SAM" id="MobiDB-lite"/>
    </source>
</evidence>
<protein>
    <recommendedName>
        <fullName evidence="7">Septum formation</fullName>
    </recommendedName>
</protein>
<evidence type="ECO:0000256" key="2">
    <source>
        <dbReference type="SAM" id="Phobius"/>
    </source>
</evidence>
<feature type="transmembrane region" description="Helical" evidence="2">
    <location>
        <begin position="99"/>
        <end position="123"/>
    </location>
</feature>
<keyword evidence="2" id="KW-1133">Transmembrane helix</keyword>
<evidence type="ECO:0000259" key="4">
    <source>
        <dbReference type="Pfam" id="PF13845"/>
    </source>
</evidence>
<feature type="transmembrane region" description="Helical" evidence="2">
    <location>
        <begin position="62"/>
        <end position="87"/>
    </location>
</feature>
<keyword evidence="6" id="KW-1185">Reference proteome</keyword>
<sequence>MGLLLPKIVDMVPAVAQLDPPGQPGLAPYPSAPSGDGRSPYRPYPQYPPYPPVTPDPGMNGFAVASLVLGIIGGVLLSVIFGIVALVQMRTRPYRGKGLAIAGLVLSGVWVLGLAALIVVAIASGADRDPAGELTGGGSVSARQLRPGDCVNDLEDSDNVLSLPAVPCAQPHEGEVFAAFALSERDWPGEGQVLEKADQGCHDRFESYAPTADFESLELFVLYPTQRAWMRGDHNVTCVAMDPAGKSTGSLRG</sequence>
<dbReference type="AlphaFoldDB" id="A0A1N5UAL4"/>
<dbReference type="Pfam" id="PF13828">
    <property type="entry name" value="DUF4190"/>
    <property type="match status" value="1"/>
</dbReference>